<evidence type="ECO:0000313" key="2">
    <source>
        <dbReference type="Proteomes" id="UP001144978"/>
    </source>
</evidence>
<reference evidence="1" key="1">
    <citation type="submission" date="2022-08" db="EMBL/GenBank/DDBJ databases">
        <title>Genome Sequence of Pycnoporus sanguineus.</title>
        <authorList>
            <person name="Buettner E."/>
        </authorList>
    </citation>
    <scope>NUCLEOTIDE SEQUENCE</scope>
    <source>
        <strain evidence="1">CG-C14</strain>
    </source>
</reference>
<name>A0ACC1P497_9APHY</name>
<gene>
    <name evidence="1" type="ORF">NUW54_g9927</name>
</gene>
<dbReference type="Proteomes" id="UP001144978">
    <property type="component" value="Unassembled WGS sequence"/>
</dbReference>
<evidence type="ECO:0000313" key="1">
    <source>
        <dbReference type="EMBL" id="KAJ2986039.1"/>
    </source>
</evidence>
<protein>
    <submittedName>
        <fullName evidence="1">Uncharacterized protein</fullName>
    </submittedName>
</protein>
<comment type="caution">
    <text evidence="1">The sequence shown here is derived from an EMBL/GenBank/DDBJ whole genome shotgun (WGS) entry which is preliminary data.</text>
</comment>
<accession>A0ACC1P497</accession>
<proteinExistence type="predicted"/>
<organism evidence="1 2">
    <name type="scientific">Trametes sanguinea</name>
    <dbReference type="NCBI Taxonomy" id="158606"/>
    <lineage>
        <taxon>Eukaryota</taxon>
        <taxon>Fungi</taxon>
        <taxon>Dikarya</taxon>
        <taxon>Basidiomycota</taxon>
        <taxon>Agaricomycotina</taxon>
        <taxon>Agaricomycetes</taxon>
        <taxon>Polyporales</taxon>
        <taxon>Polyporaceae</taxon>
        <taxon>Trametes</taxon>
    </lineage>
</organism>
<dbReference type="EMBL" id="JANSHE010003451">
    <property type="protein sequence ID" value="KAJ2986039.1"/>
    <property type="molecule type" value="Genomic_DNA"/>
</dbReference>
<keyword evidence="2" id="KW-1185">Reference proteome</keyword>
<sequence>MTRAYSTSECKLRSDACGRTIWIDLGIRKEIEGFVQAIDGADDGVDDPRGTLVDVAFIEAALNSDGAPVDLVELAKV</sequence>